<proteinExistence type="predicted"/>
<dbReference type="EMBL" id="CP033235">
    <property type="protein sequence ID" value="AZF68817.1"/>
    <property type="molecule type" value="Genomic_DNA"/>
</dbReference>
<evidence type="ECO:0000259" key="2">
    <source>
        <dbReference type="PROSITE" id="PS50850"/>
    </source>
</evidence>
<evidence type="ECO:0000313" key="7">
    <source>
        <dbReference type="EMBL" id="AZF71437.1"/>
    </source>
</evidence>
<evidence type="ECO:0000313" key="17">
    <source>
        <dbReference type="Proteomes" id="UP000076770"/>
    </source>
</evidence>
<dbReference type="EMBL" id="CP033237">
    <property type="protein sequence ID" value="AZF74057.1"/>
    <property type="molecule type" value="Genomic_DNA"/>
</dbReference>
<feature type="transmembrane region" description="Helical" evidence="1">
    <location>
        <begin position="43"/>
        <end position="61"/>
    </location>
</feature>
<evidence type="ECO:0000313" key="4">
    <source>
        <dbReference type="EMBL" id="AKA77030.1"/>
    </source>
</evidence>
<feature type="transmembrane region" description="Helical" evidence="1">
    <location>
        <begin position="237"/>
        <end position="256"/>
    </location>
</feature>
<dbReference type="Proteomes" id="UP000267993">
    <property type="component" value="Chromosome"/>
</dbReference>
<evidence type="ECO:0000313" key="18">
    <source>
        <dbReference type="Proteomes" id="UP000267993"/>
    </source>
</evidence>
<dbReference type="EMBL" id="CP011056">
    <property type="protein sequence ID" value="AKA77030.1"/>
    <property type="molecule type" value="Genomic_DNA"/>
</dbReference>
<dbReference type="InterPro" id="IPR011701">
    <property type="entry name" value="MFS"/>
</dbReference>
<reference evidence="4" key="5">
    <citation type="submission" date="2018-10" db="EMBL/GenBank/DDBJ databases">
        <authorList>
            <person name="McCarthy S."/>
            <person name="Gradnigo J."/>
            <person name="Johnson T."/>
            <person name="Payne S."/>
            <person name="Lipzen A."/>
            <person name="Schackwitz W."/>
            <person name="Martin J."/>
            <person name="Moriyama E."/>
            <person name="Blum P."/>
        </authorList>
    </citation>
    <scope>NUCLEOTIDE SEQUENCE</scope>
    <source>
        <strain evidence="3">SARC-B</strain>
        <strain evidence="4">SARC-C</strain>
        <strain evidence="5">SULA</strain>
    </source>
</reference>
<dbReference type="AlphaFoldDB" id="A0A0E3KCE5"/>
<dbReference type="InterPro" id="IPR036259">
    <property type="entry name" value="MFS_trans_sf"/>
</dbReference>
<evidence type="ECO:0000313" key="21">
    <source>
        <dbReference type="Proteomes" id="UP000273443"/>
    </source>
</evidence>
<dbReference type="OrthoDB" id="57531at2157"/>
<dbReference type="GeneID" id="44130069"/>
<feature type="transmembrane region" description="Helical" evidence="1">
    <location>
        <begin position="94"/>
        <end position="110"/>
    </location>
</feature>
<evidence type="ECO:0000256" key="1">
    <source>
        <dbReference type="SAM" id="Phobius"/>
    </source>
</evidence>
<dbReference type="KEGG" id="ssol:SULB_2140"/>
<reference evidence="17" key="3">
    <citation type="submission" date="2016-04" db="EMBL/GenBank/DDBJ databases">
        <authorList>
            <person name="Shah S.A."/>
            <person name="Garrett R.A."/>
        </authorList>
    </citation>
    <scope>NUCLEOTIDE SEQUENCE [LARGE SCALE GENOMIC DNA]</scope>
    <source>
        <strain evidence="17">ATCC 35091 / DSM 1616 / JCM 8930 / NBRC 15331 / P1</strain>
    </source>
</reference>
<feature type="transmembrane region" description="Helical" evidence="1">
    <location>
        <begin position="160"/>
        <end position="183"/>
    </location>
</feature>
<evidence type="ECO:0000313" key="11">
    <source>
        <dbReference type="EMBL" id="AZF81892.1"/>
    </source>
</evidence>
<gene>
    <name evidence="13" type="ORF">SSOP1_1166</name>
    <name evidence="5" type="ORF">SULA_2139</name>
    <name evidence="3" type="ORF">SULB_2140</name>
    <name evidence="4" type="ORF">SULC_2138</name>
    <name evidence="6" type="ORF">SULG_10790</name>
    <name evidence="7" type="ORF">SULH_10790</name>
    <name evidence="8" type="ORF">SULI_10790</name>
    <name evidence="9" type="ORF">SULM_10780</name>
    <name evidence="10" type="ORF">SULN_10780</name>
    <name evidence="11" type="ORF">SULO_10790</name>
    <name evidence="12" type="ORF">SULZ_10730</name>
</gene>
<keyword evidence="1" id="KW-0472">Membrane</keyword>
<evidence type="ECO:0000313" key="3">
    <source>
        <dbReference type="EMBL" id="AKA74334.1"/>
    </source>
</evidence>
<dbReference type="OMA" id="GFHRMMD"/>
<dbReference type="Proteomes" id="UP000033057">
    <property type="component" value="Chromosome"/>
</dbReference>
<dbReference type="GO" id="GO:0022857">
    <property type="term" value="F:transmembrane transporter activity"/>
    <property type="evidence" value="ECO:0007669"/>
    <property type="project" value="InterPro"/>
</dbReference>
<dbReference type="Proteomes" id="UP000273443">
    <property type="component" value="Chromosome"/>
</dbReference>
<evidence type="ECO:0000313" key="10">
    <source>
        <dbReference type="EMBL" id="AZF79288.1"/>
    </source>
</evidence>
<dbReference type="RefSeq" id="WP_009989705.1">
    <property type="nucleotide sequence ID" value="NZ_CP011055.2"/>
</dbReference>
<dbReference type="EMBL" id="CP033238">
    <property type="protein sequence ID" value="AZF76680.1"/>
    <property type="molecule type" value="Genomic_DNA"/>
</dbReference>
<dbReference type="EMBL" id="CP033236">
    <property type="protein sequence ID" value="AZF71437.1"/>
    <property type="molecule type" value="Genomic_DNA"/>
</dbReference>
<evidence type="ECO:0000313" key="14">
    <source>
        <dbReference type="Proteomes" id="UP000033057"/>
    </source>
</evidence>
<feature type="domain" description="Major facilitator superfamily (MFS) profile" evidence="2">
    <location>
        <begin position="163"/>
        <end position="383"/>
    </location>
</feature>
<dbReference type="Proteomes" id="UP000278715">
    <property type="component" value="Chromosome"/>
</dbReference>
<dbReference type="GeneID" id="1454170"/>
<evidence type="ECO:0000313" key="23">
    <source>
        <dbReference type="Proteomes" id="UP000278715"/>
    </source>
</evidence>
<feature type="transmembrane region" description="Helical" evidence="1">
    <location>
        <begin position="204"/>
        <end position="222"/>
    </location>
</feature>
<dbReference type="Proteomes" id="UP000269431">
    <property type="component" value="Chromosome"/>
</dbReference>
<evidence type="ECO:0000313" key="6">
    <source>
        <dbReference type="EMBL" id="AZF68817.1"/>
    </source>
</evidence>
<dbReference type="Proteomes" id="UP000033085">
    <property type="component" value="Chromosome"/>
</dbReference>
<feature type="transmembrane region" description="Helical" evidence="1">
    <location>
        <begin position="12"/>
        <end position="37"/>
    </location>
</feature>
<reference evidence="18 19" key="4">
    <citation type="journal article" date="2018" name="Proc. Natl. Acad. Sci. U.S.A.">
        <title>Nonmutational mechanism of inheritance in the Archaeon Sulfolobus solfataricus.</title>
        <authorList>
            <person name="Payne S."/>
            <person name="McCarthy S."/>
            <person name="Johnson T."/>
            <person name="North E."/>
            <person name="Blum P."/>
        </authorList>
    </citation>
    <scope>NUCLEOTIDE SEQUENCE [LARGE SCALE GENOMIC DNA]</scope>
    <source>
        <strain evidence="7 18">SARC-H</strain>
        <strain evidence="8 22">SARC-I</strain>
        <strain evidence="10 23">SARC-N</strain>
        <strain evidence="11 24">SARC-O</strain>
        <strain evidence="12 19">SUL120</strain>
        <strain evidence="6 20">SULG</strain>
        <strain evidence="9 21">SULM</strain>
    </source>
</reference>
<evidence type="ECO:0000313" key="22">
    <source>
        <dbReference type="Proteomes" id="UP000275843"/>
    </source>
</evidence>
<evidence type="ECO:0000313" key="15">
    <source>
        <dbReference type="Proteomes" id="UP000033085"/>
    </source>
</evidence>
<evidence type="ECO:0000313" key="20">
    <source>
        <dbReference type="Proteomes" id="UP000273194"/>
    </source>
</evidence>
<dbReference type="EMBL" id="CP033240">
    <property type="protein sequence ID" value="AZF81892.1"/>
    <property type="molecule type" value="Genomic_DNA"/>
</dbReference>
<evidence type="ECO:0000313" key="5">
    <source>
        <dbReference type="EMBL" id="AKA79722.1"/>
    </source>
</evidence>
<feature type="transmembrane region" description="Helical" evidence="1">
    <location>
        <begin position="73"/>
        <end position="88"/>
    </location>
</feature>
<dbReference type="EMBL" id="CP033241">
    <property type="protein sequence ID" value="AZF84465.1"/>
    <property type="molecule type" value="Genomic_DNA"/>
</dbReference>
<dbReference type="EMBL" id="CP033239">
    <property type="protein sequence ID" value="AZF79288.1"/>
    <property type="molecule type" value="Genomic_DNA"/>
</dbReference>
<dbReference type="InterPro" id="IPR020846">
    <property type="entry name" value="MFS_dom"/>
</dbReference>
<reference evidence="14 15" key="1">
    <citation type="journal article" date="2015" name="Genome Announc.">
        <title>Complete Genome Sequence of Sulfolobus solfataricus Strain 98/2 and Evolved Derivatives.</title>
        <authorList>
            <person name="McCarthy S."/>
            <person name="Gradnigo J."/>
            <person name="Johnson T."/>
            <person name="Payne S."/>
            <person name="Lipzen A."/>
            <person name="Martin J."/>
            <person name="Schackwitz W."/>
            <person name="Moriyama E."/>
            <person name="Blum P."/>
        </authorList>
    </citation>
    <scope>NUCLEOTIDE SEQUENCE [LARGE SCALE GENOMIC DNA]</scope>
    <source>
        <strain evidence="14">98/2 SULC</strain>
        <strain evidence="3">SARC-B</strain>
        <strain evidence="4">SARC-C</strain>
        <strain evidence="5 16">SULA</strain>
        <strain evidence="15">SULB</strain>
    </source>
</reference>
<evidence type="ECO:0000313" key="16">
    <source>
        <dbReference type="Proteomes" id="UP000033106"/>
    </source>
</evidence>
<dbReference type="Proteomes" id="UP000273194">
    <property type="component" value="Chromosome"/>
</dbReference>
<feature type="transmembrane region" description="Helical" evidence="1">
    <location>
        <begin position="357"/>
        <end position="377"/>
    </location>
</feature>
<dbReference type="SUPFAM" id="SSF103473">
    <property type="entry name" value="MFS general substrate transporter"/>
    <property type="match status" value="1"/>
</dbReference>
<evidence type="ECO:0000313" key="9">
    <source>
        <dbReference type="EMBL" id="AZF76680.1"/>
    </source>
</evidence>
<name>A0A0E3KCE5_SACSO</name>
<evidence type="ECO:0000313" key="13">
    <source>
        <dbReference type="EMBL" id="SAI84720.1"/>
    </source>
</evidence>
<feature type="transmembrane region" description="Helical" evidence="1">
    <location>
        <begin position="131"/>
        <end position="154"/>
    </location>
</feature>
<dbReference type="Proteomes" id="UP000282269">
    <property type="component" value="Chromosome"/>
</dbReference>
<dbReference type="EMBL" id="CP011055">
    <property type="protein sequence ID" value="AKA74334.1"/>
    <property type="molecule type" value="Genomic_DNA"/>
</dbReference>
<dbReference type="Proteomes" id="UP000275843">
    <property type="component" value="Chromosome"/>
</dbReference>
<keyword evidence="1" id="KW-1133">Transmembrane helix</keyword>
<dbReference type="PROSITE" id="PS50850">
    <property type="entry name" value="MFS"/>
    <property type="match status" value="1"/>
</dbReference>
<evidence type="ECO:0000313" key="24">
    <source>
        <dbReference type="Proteomes" id="UP000282269"/>
    </source>
</evidence>
<feature type="transmembrane region" description="Helical" evidence="1">
    <location>
        <begin position="268"/>
        <end position="286"/>
    </location>
</feature>
<dbReference type="KEGG" id="ssoa:SULA_2139"/>
<evidence type="ECO:0000313" key="8">
    <source>
        <dbReference type="EMBL" id="AZF74057.1"/>
    </source>
</evidence>
<organism evidence="4 14">
    <name type="scientific">Saccharolobus solfataricus</name>
    <name type="common">Sulfolobus solfataricus</name>
    <dbReference type="NCBI Taxonomy" id="2287"/>
    <lineage>
        <taxon>Archaea</taxon>
        <taxon>Thermoproteota</taxon>
        <taxon>Thermoprotei</taxon>
        <taxon>Sulfolobales</taxon>
        <taxon>Sulfolobaceae</taxon>
        <taxon>Saccharolobus</taxon>
    </lineage>
</organism>
<dbReference type="PANTHER" id="PTHR23518:SF2">
    <property type="entry name" value="MAJOR FACILITATOR SUPERFAMILY TRANSPORTER"/>
    <property type="match status" value="1"/>
</dbReference>
<keyword evidence="1" id="KW-0812">Transmembrane</keyword>
<evidence type="ECO:0000313" key="19">
    <source>
        <dbReference type="Proteomes" id="UP000269431"/>
    </source>
</evidence>
<dbReference type="Pfam" id="PF07690">
    <property type="entry name" value="MFS_1"/>
    <property type="match status" value="1"/>
</dbReference>
<dbReference type="Proteomes" id="UP000033106">
    <property type="component" value="Chromosome"/>
</dbReference>
<dbReference type="PANTHER" id="PTHR23518">
    <property type="entry name" value="C-METHYLTRANSFERASE"/>
    <property type="match status" value="1"/>
</dbReference>
<sequence length="383" mass="42512">MLKNRNEVLKISFSAFFADLGYQAVVASFPIIFVLIFKAPIPLYGFAEALNYGIGTVMAYAGGLAGDRFGRKRIAILGNVLILFTSLIGLSRDYIQALIFFMIGWWFRNFRSPPRRAMMAEVTSPEERSEAFGILHSLDIAGALIAIIYLTVLLYLRVSIFFVLLFTSIPLLMSTIVLTMVNAGKKSEKAKRKEAESKITQKRVFWTLILSTMFFGFSQYSFGFPILTTTEITGKEYLGVLSYGIFLGASSLFGYLFGRIRMKEFESLAFLGYLIGALGSLGFAYLSSFGVFSLYPLSFLMGTSVASTETFEPTIISKITKEEAFSTSMGYLSAGRSIGIFLGNVIMGFLYQISYTYAYLFAAITSLISFALILNLIMRPNAS</sequence>
<dbReference type="Gene3D" id="1.20.1250.20">
    <property type="entry name" value="MFS general substrate transporter like domains"/>
    <property type="match status" value="1"/>
</dbReference>
<dbReference type="EMBL" id="CP011057">
    <property type="protein sequence ID" value="AKA79722.1"/>
    <property type="molecule type" value="Genomic_DNA"/>
</dbReference>
<dbReference type="KEGG" id="ssof:SULC_2138"/>
<dbReference type="EMBL" id="LT549890">
    <property type="protein sequence ID" value="SAI84720.1"/>
    <property type="molecule type" value="Genomic_DNA"/>
</dbReference>
<dbReference type="PATRIC" id="fig|2287.6.peg.2194"/>
<dbReference type="Proteomes" id="UP000076770">
    <property type="component" value="Chromosome i"/>
</dbReference>
<dbReference type="CDD" id="cd17370">
    <property type="entry name" value="MFS_MJ1317_like"/>
    <property type="match status" value="1"/>
</dbReference>
<accession>A0A0E3KCE5</accession>
<reference evidence="13" key="2">
    <citation type="submission" date="2016-04" db="EMBL/GenBank/DDBJ databases">
        <authorList>
            <person name="Evans L.H."/>
            <person name="Alamgir A."/>
            <person name="Owens N."/>
            <person name="Weber N.D."/>
            <person name="Virtaneva K."/>
            <person name="Barbian K."/>
            <person name="Babar A."/>
            <person name="Rosenke K."/>
        </authorList>
    </citation>
    <scope>NUCLEOTIDE SEQUENCE</scope>
    <source>
        <strain evidence="13">P1</strain>
    </source>
</reference>
<evidence type="ECO:0000313" key="12">
    <source>
        <dbReference type="EMBL" id="AZF84465.1"/>
    </source>
</evidence>
<protein>
    <submittedName>
        <fullName evidence="4">MFS transporter</fullName>
    </submittedName>
</protein>